<organism evidence="2 3">
    <name type="scientific">Anaerosalibacter massiliensis</name>
    <dbReference type="NCBI Taxonomy" id="1347392"/>
    <lineage>
        <taxon>Bacteria</taxon>
        <taxon>Bacillati</taxon>
        <taxon>Bacillota</taxon>
        <taxon>Tissierellia</taxon>
        <taxon>Tissierellales</taxon>
        <taxon>Sporanaerobacteraceae</taxon>
        <taxon>Anaerosalibacter</taxon>
    </lineage>
</organism>
<reference evidence="2" key="1">
    <citation type="submission" date="2022-07" db="EMBL/GenBank/DDBJ databases">
        <title>Enhanced cultured diversity of the mouse gut microbiota enables custom-made synthetic communities.</title>
        <authorList>
            <person name="Afrizal A."/>
        </authorList>
    </citation>
    <scope>NUCLEOTIDE SEQUENCE</scope>
    <source>
        <strain evidence="2">DSM 29482</strain>
    </source>
</reference>
<dbReference type="GO" id="GO:0016787">
    <property type="term" value="F:hydrolase activity"/>
    <property type="evidence" value="ECO:0007669"/>
    <property type="project" value="UniProtKB-KW"/>
</dbReference>
<dbReference type="CDD" id="cd01012">
    <property type="entry name" value="YcaC_related"/>
    <property type="match status" value="1"/>
</dbReference>
<dbReference type="Pfam" id="PF00857">
    <property type="entry name" value="Isochorismatase"/>
    <property type="match status" value="1"/>
</dbReference>
<dbReference type="PANTHER" id="PTHR14119">
    <property type="entry name" value="HYDROLASE"/>
    <property type="match status" value="1"/>
</dbReference>
<sequence>MDKFKLNSEETFLLIIDIQERLVNAMKYGEQVIDKTDILISTAEELNMPVIVTEQYPKGLGSTVPQLESKLKSGKKFEKMNFSVYIDEIKNAIEETGRKKVIITGMETHVCVFQTARDLINNGYEVFIASDGVCSRTKQNHLNGLDLIKSMGAVITNTETIIFDLLGKAGTPEFKVLSKLIK</sequence>
<dbReference type="Gene3D" id="3.40.50.850">
    <property type="entry name" value="Isochorismatase-like"/>
    <property type="match status" value="1"/>
</dbReference>
<keyword evidence="3" id="KW-1185">Reference proteome</keyword>
<dbReference type="InterPro" id="IPR036380">
    <property type="entry name" value="Isochorismatase-like_sf"/>
</dbReference>
<accession>A0A9X2MKJ7</accession>
<proteinExistence type="predicted"/>
<dbReference type="EMBL" id="JANJZL010000013">
    <property type="protein sequence ID" value="MCR2045191.1"/>
    <property type="molecule type" value="Genomic_DNA"/>
</dbReference>
<dbReference type="PANTHER" id="PTHR14119:SF3">
    <property type="entry name" value="ISOCHORISMATASE DOMAIN-CONTAINING PROTEIN 2"/>
    <property type="match status" value="1"/>
</dbReference>
<name>A0A9X2MKJ7_9FIRM</name>
<dbReference type="AlphaFoldDB" id="A0A9X2MKJ7"/>
<dbReference type="OrthoDB" id="9789777at2"/>
<evidence type="ECO:0000313" key="3">
    <source>
        <dbReference type="Proteomes" id="UP001142078"/>
    </source>
</evidence>
<gene>
    <name evidence="2" type="ORF">NSA23_13860</name>
</gene>
<dbReference type="InterPro" id="IPR000868">
    <property type="entry name" value="Isochorismatase-like_dom"/>
</dbReference>
<dbReference type="Proteomes" id="UP001142078">
    <property type="component" value="Unassembled WGS sequence"/>
</dbReference>
<evidence type="ECO:0000259" key="1">
    <source>
        <dbReference type="Pfam" id="PF00857"/>
    </source>
</evidence>
<evidence type="ECO:0000313" key="2">
    <source>
        <dbReference type="EMBL" id="MCR2045191.1"/>
    </source>
</evidence>
<dbReference type="RefSeq" id="WP_042683185.1">
    <property type="nucleotide sequence ID" value="NZ_CABKTM010000074.1"/>
</dbReference>
<protein>
    <submittedName>
        <fullName evidence="2">Hydrolase</fullName>
    </submittedName>
</protein>
<feature type="domain" description="Isochorismatase-like" evidence="1">
    <location>
        <begin position="11"/>
        <end position="159"/>
    </location>
</feature>
<comment type="caution">
    <text evidence="2">The sequence shown here is derived from an EMBL/GenBank/DDBJ whole genome shotgun (WGS) entry which is preliminary data.</text>
</comment>
<keyword evidence="2" id="KW-0378">Hydrolase</keyword>
<dbReference type="SUPFAM" id="SSF52499">
    <property type="entry name" value="Isochorismatase-like hydrolases"/>
    <property type="match status" value="1"/>
</dbReference>
<dbReference type="InterPro" id="IPR050993">
    <property type="entry name" value="Isochorismatase_domain"/>
</dbReference>